<gene>
    <name evidence="2" type="primary">nrtS</name>
    <name evidence="2" type="ORF">NC998_00230</name>
</gene>
<sequence>MKGIKGYLASLFDKEFIPTGLKTALFVGSLLFVINHGSATLQGNMTRDRWISGALTYLMPYLVNVYGQHTSRCRGQQSRPLIEVSTQEI</sequence>
<evidence type="ECO:0000313" key="3">
    <source>
        <dbReference type="Proteomes" id="UP001464891"/>
    </source>
</evidence>
<keyword evidence="1" id="KW-0472">Membrane</keyword>
<dbReference type="Proteomes" id="UP001464891">
    <property type="component" value="Unassembled WGS sequence"/>
</dbReference>
<organism evidence="2 3">
    <name type="scientific">Trichocoleus desertorum GB2-A4</name>
    <dbReference type="NCBI Taxonomy" id="2933944"/>
    <lineage>
        <taxon>Bacteria</taxon>
        <taxon>Bacillati</taxon>
        <taxon>Cyanobacteriota</taxon>
        <taxon>Cyanophyceae</taxon>
        <taxon>Leptolyngbyales</taxon>
        <taxon>Trichocoleusaceae</taxon>
        <taxon>Trichocoleus</taxon>
    </lineage>
</organism>
<accession>A0ABV0J164</accession>
<protein>
    <submittedName>
        <fullName evidence="2">Nitrate/nitrite transporter NrtS</fullName>
    </submittedName>
</protein>
<dbReference type="NCBIfam" id="NF038050">
    <property type="entry name" value="NrtS"/>
    <property type="match status" value="1"/>
</dbReference>
<dbReference type="EMBL" id="JAMPKM010000001">
    <property type="protein sequence ID" value="MEP0815517.1"/>
    <property type="molecule type" value="Genomic_DNA"/>
</dbReference>
<name>A0ABV0J164_9CYAN</name>
<proteinExistence type="predicted"/>
<keyword evidence="1" id="KW-1133">Transmembrane helix</keyword>
<keyword evidence="3" id="KW-1185">Reference proteome</keyword>
<evidence type="ECO:0000256" key="1">
    <source>
        <dbReference type="SAM" id="Phobius"/>
    </source>
</evidence>
<feature type="transmembrane region" description="Helical" evidence="1">
    <location>
        <begin position="21"/>
        <end position="38"/>
    </location>
</feature>
<comment type="caution">
    <text evidence="2">The sequence shown here is derived from an EMBL/GenBank/DDBJ whole genome shotgun (WGS) entry which is preliminary data.</text>
</comment>
<keyword evidence="1" id="KW-0812">Transmembrane</keyword>
<evidence type="ECO:0000313" key="2">
    <source>
        <dbReference type="EMBL" id="MEP0815517.1"/>
    </source>
</evidence>
<reference evidence="2 3" key="1">
    <citation type="submission" date="2022-04" db="EMBL/GenBank/DDBJ databases">
        <title>Positive selection, recombination, and allopatry shape intraspecific diversity of widespread and dominant cyanobacteria.</title>
        <authorList>
            <person name="Wei J."/>
            <person name="Shu W."/>
            <person name="Hu C."/>
        </authorList>
    </citation>
    <scope>NUCLEOTIDE SEQUENCE [LARGE SCALE GENOMIC DNA]</scope>
    <source>
        <strain evidence="2 3">GB2-A4</strain>
    </source>
</reference>
<dbReference type="RefSeq" id="WP_190431071.1">
    <property type="nucleotide sequence ID" value="NZ_JAMPKM010000001.1"/>
</dbReference>
<dbReference type="InterPro" id="IPR047700">
    <property type="entry name" value="NrtS-like"/>
</dbReference>